<sequence length="268" mass="26973">MTDERPAPAVRTVPAALAAAVAADPTRPLLTFYDDATGERTELSGATLSNWISKTANLLIDGCGLSPGDVAAVRLPAHWQTAAVLLGAWAAGLAIDPGSTSGSPATDAGTTAGGTADGRAADVAFVAADRVGGAPTSASDVFVLGLAPMAMPMRPAPPPGTVDYVAEVRGHGDHFAPRAPTNPTAPALGPATHEQVIATAADRASAAGIAPGDRVLIDADALPDPQDWLLTPLVAGATIVLVRHATTDGSVTERRIAAERVTRRLPAG</sequence>
<dbReference type="InterPro" id="IPR042099">
    <property type="entry name" value="ANL_N_sf"/>
</dbReference>
<name>A0ABN2LQC1_9ACTN</name>
<dbReference type="EMBL" id="BAAALT010000042">
    <property type="protein sequence ID" value="GAA1796514.1"/>
    <property type="molecule type" value="Genomic_DNA"/>
</dbReference>
<dbReference type="InterPro" id="IPR017523">
    <property type="entry name" value="Rv3268"/>
</dbReference>
<dbReference type="NCBIfam" id="TIGR03089">
    <property type="entry name" value="TIGR03089 family protein"/>
    <property type="match status" value="1"/>
</dbReference>
<evidence type="ECO:0000313" key="1">
    <source>
        <dbReference type="EMBL" id="GAA1796514.1"/>
    </source>
</evidence>
<proteinExistence type="predicted"/>
<accession>A0ABN2LQC1</accession>
<dbReference type="SUPFAM" id="SSF56801">
    <property type="entry name" value="Acetyl-CoA synthetase-like"/>
    <property type="match status" value="1"/>
</dbReference>
<evidence type="ECO:0000313" key="2">
    <source>
        <dbReference type="Proteomes" id="UP001500218"/>
    </source>
</evidence>
<dbReference type="Gene3D" id="3.40.50.12780">
    <property type="entry name" value="N-terminal domain of ligase-like"/>
    <property type="match status" value="1"/>
</dbReference>
<dbReference type="RefSeq" id="WP_344128265.1">
    <property type="nucleotide sequence ID" value="NZ_BAAALT010000042.1"/>
</dbReference>
<dbReference type="Proteomes" id="UP001500218">
    <property type="component" value="Unassembled WGS sequence"/>
</dbReference>
<gene>
    <name evidence="1" type="ORF">GCM10009682_17810</name>
</gene>
<protein>
    <submittedName>
        <fullName evidence="1">TIGR03089 family protein</fullName>
    </submittedName>
</protein>
<organism evidence="1 2">
    <name type="scientific">Luedemannella flava</name>
    <dbReference type="NCBI Taxonomy" id="349316"/>
    <lineage>
        <taxon>Bacteria</taxon>
        <taxon>Bacillati</taxon>
        <taxon>Actinomycetota</taxon>
        <taxon>Actinomycetes</taxon>
        <taxon>Micromonosporales</taxon>
        <taxon>Micromonosporaceae</taxon>
        <taxon>Luedemannella</taxon>
    </lineage>
</organism>
<reference evidence="1 2" key="1">
    <citation type="journal article" date="2019" name="Int. J. Syst. Evol. Microbiol.">
        <title>The Global Catalogue of Microorganisms (GCM) 10K type strain sequencing project: providing services to taxonomists for standard genome sequencing and annotation.</title>
        <authorList>
            <consortium name="The Broad Institute Genomics Platform"/>
            <consortium name="The Broad Institute Genome Sequencing Center for Infectious Disease"/>
            <person name="Wu L."/>
            <person name="Ma J."/>
        </authorList>
    </citation>
    <scope>NUCLEOTIDE SEQUENCE [LARGE SCALE GENOMIC DNA]</scope>
    <source>
        <strain evidence="1 2">JCM 13250</strain>
    </source>
</reference>
<comment type="caution">
    <text evidence="1">The sequence shown here is derived from an EMBL/GenBank/DDBJ whole genome shotgun (WGS) entry which is preliminary data.</text>
</comment>
<keyword evidence="2" id="KW-1185">Reference proteome</keyword>